<comment type="similarity">
    <text evidence="1 3">Belongs to the short-chain dehydrogenases/reductases (SDR) family.</text>
</comment>
<dbReference type="eggNOG" id="COG4221">
    <property type="taxonomic scope" value="Bacteria"/>
</dbReference>
<reference evidence="5 6" key="1">
    <citation type="submission" date="2006-05" db="EMBL/GenBank/DDBJ databases">
        <authorList>
            <person name="King G."/>
            <person name="Ferriera S."/>
            <person name="Johnson J."/>
            <person name="Kravitz S."/>
            <person name="Beeson K."/>
            <person name="Sutton G."/>
            <person name="Rogers Y.-H."/>
            <person name="Friedman R."/>
            <person name="Frazier M."/>
            <person name="Venter J.C."/>
        </authorList>
    </citation>
    <scope>NUCLEOTIDE SEQUENCE [LARGE SCALE GENOMIC DNA]</scope>
    <source>
        <strain evidence="6">ATCC 25650 / DSM 13394 / JCM 20685 / NBRC 16684 / NCIMB 2208 / IAM 12614 / B1</strain>
    </source>
</reference>
<dbReference type="CDD" id="cd05233">
    <property type="entry name" value="SDR_c"/>
    <property type="match status" value="1"/>
</dbReference>
<dbReference type="Pfam" id="PF00106">
    <property type="entry name" value="adh_short"/>
    <property type="match status" value="1"/>
</dbReference>
<organism evidence="5 6">
    <name type="scientific">Roseibium aggregatum (strain ATCC 25650 / DSM 13394 / JCM 20685 / NBRC 16684 / NCIMB 2208 / IAM 12614 / B1)</name>
    <name type="common">Stappia aggregata</name>
    <dbReference type="NCBI Taxonomy" id="384765"/>
    <lineage>
        <taxon>Bacteria</taxon>
        <taxon>Pseudomonadati</taxon>
        <taxon>Pseudomonadota</taxon>
        <taxon>Alphaproteobacteria</taxon>
        <taxon>Hyphomicrobiales</taxon>
        <taxon>Stappiaceae</taxon>
        <taxon>Roseibium</taxon>
    </lineage>
</organism>
<comment type="caution">
    <text evidence="5">The sequence shown here is derived from an EMBL/GenBank/DDBJ whole genome shotgun (WGS) entry which is preliminary data.</text>
</comment>
<evidence type="ECO:0000256" key="2">
    <source>
        <dbReference type="ARBA" id="ARBA00023002"/>
    </source>
</evidence>
<feature type="domain" description="Ketoreductase" evidence="4">
    <location>
        <begin position="24"/>
        <end position="189"/>
    </location>
</feature>
<protein>
    <submittedName>
        <fullName evidence="5">Short-chain dehydrogenase/reductase SDR</fullName>
    </submittedName>
</protein>
<dbReference type="SUPFAM" id="SSF51735">
    <property type="entry name" value="NAD(P)-binding Rossmann-fold domains"/>
    <property type="match status" value="1"/>
</dbReference>
<dbReference type="FunFam" id="3.40.50.720:FF:000084">
    <property type="entry name" value="Short-chain dehydrogenase reductase"/>
    <property type="match status" value="1"/>
</dbReference>
<sequence>MPAGTEAGKAHPERKRYMFDLTGQVALVTGASRGIGEAAARSLAKYGAKVVLAARSDKDIERIAGEIRAEGQDATAVVCDVADYDDVVKAVQTAVDTYGGLDILVNNAGVIEPIARIEDSDPAEWGKVIDINVKGVYYGLHAAAKHMLAKGAGTVVNISSGAAVSALEGWSHYCASKAAALSLTRCADKEFGDKGLRIVGLSPGTVATQMQVDIKSSGLNPVSQLDPSVHIPASWVGEAICWLCTPAGDAYRGVDCSLRDEDVRKSVGLI</sequence>
<dbReference type="PRINTS" id="PR00080">
    <property type="entry name" value="SDRFAMILY"/>
</dbReference>
<dbReference type="GO" id="GO:0016020">
    <property type="term" value="C:membrane"/>
    <property type="evidence" value="ECO:0007669"/>
    <property type="project" value="TreeGrafter"/>
</dbReference>
<dbReference type="PANTHER" id="PTHR44196">
    <property type="entry name" value="DEHYDROGENASE/REDUCTASE SDR FAMILY MEMBER 7B"/>
    <property type="match status" value="1"/>
</dbReference>
<name>A0NRY8_ROSAI</name>
<dbReference type="SMART" id="SM00822">
    <property type="entry name" value="PKS_KR"/>
    <property type="match status" value="1"/>
</dbReference>
<gene>
    <name evidence="5" type="ORF">SIAM614_04125</name>
</gene>
<dbReference type="Gene3D" id="3.40.50.720">
    <property type="entry name" value="NAD(P)-binding Rossmann-like Domain"/>
    <property type="match status" value="1"/>
</dbReference>
<dbReference type="Proteomes" id="UP000004848">
    <property type="component" value="Unassembled WGS sequence"/>
</dbReference>
<dbReference type="InterPro" id="IPR036291">
    <property type="entry name" value="NAD(P)-bd_dom_sf"/>
</dbReference>
<dbReference type="InterPro" id="IPR002347">
    <property type="entry name" value="SDR_fam"/>
</dbReference>
<dbReference type="GO" id="GO:0016491">
    <property type="term" value="F:oxidoreductase activity"/>
    <property type="evidence" value="ECO:0007669"/>
    <property type="project" value="UniProtKB-KW"/>
</dbReference>
<evidence type="ECO:0000313" key="6">
    <source>
        <dbReference type="Proteomes" id="UP000004848"/>
    </source>
</evidence>
<dbReference type="PANTHER" id="PTHR44196:SF1">
    <property type="entry name" value="DEHYDROGENASE_REDUCTASE SDR FAMILY MEMBER 7B"/>
    <property type="match status" value="1"/>
</dbReference>
<evidence type="ECO:0000256" key="3">
    <source>
        <dbReference type="RuleBase" id="RU000363"/>
    </source>
</evidence>
<dbReference type="InterPro" id="IPR057326">
    <property type="entry name" value="KR_dom"/>
</dbReference>
<dbReference type="PRINTS" id="PR00081">
    <property type="entry name" value="GDHRDH"/>
</dbReference>
<evidence type="ECO:0000313" key="5">
    <source>
        <dbReference type="EMBL" id="EAV44317.1"/>
    </source>
</evidence>
<dbReference type="EMBL" id="AAUW01000006">
    <property type="protein sequence ID" value="EAV44317.1"/>
    <property type="molecule type" value="Genomic_DNA"/>
</dbReference>
<accession>A0NRY8</accession>
<dbReference type="AlphaFoldDB" id="A0NRY8"/>
<keyword evidence="2" id="KW-0560">Oxidoreductase</keyword>
<proteinExistence type="inferred from homology"/>
<evidence type="ECO:0000259" key="4">
    <source>
        <dbReference type="SMART" id="SM00822"/>
    </source>
</evidence>
<evidence type="ECO:0000256" key="1">
    <source>
        <dbReference type="ARBA" id="ARBA00006484"/>
    </source>
</evidence>